<feature type="signal peptide" evidence="1">
    <location>
        <begin position="1"/>
        <end position="24"/>
    </location>
</feature>
<comment type="caution">
    <text evidence="2">The sequence shown here is derived from an EMBL/GenBank/DDBJ whole genome shotgun (WGS) entry which is preliminary data.</text>
</comment>
<dbReference type="AlphaFoldDB" id="A0A149QC30"/>
<feature type="chain" id="PRO_5007552179" description="Alpha/beta hydrolase" evidence="1">
    <location>
        <begin position="25"/>
        <end position="278"/>
    </location>
</feature>
<proteinExistence type="predicted"/>
<dbReference type="Proteomes" id="UP000075473">
    <property type="component" value="Unassembled WGS sequence"/>
</dbReference>
<name>A0A149QC30_9PROT</name>
<accession>A0A149QC30</accession>
<sequence>MWKYLYNAATILFFSALSPIAAHAQSHPAPGMPISSINSGMNERGVNISLRDGDSVTALLCTPAHPRATLIMFPGGSGDIGLEQNGSIRHGNNFVVRTRGLWNQHHYAVLIPDTINHLNLRGHRSSASYARVIDDILTFVHKERTAPVFLFGTSQGAIAAVNGAAHTPPGTLAGVVVSEAVSVMGGSKETVFNAPLQDIHAPVLIVANQTDRCNVAPPHNADRIAASMTGSPDVQILRVTGGLTKSKKTCGSLTPHGYFGIEDDVIDKISAWMETKLK</sequence>
<gene>
    <name evidence="2" type="ORF">AD928_06680</name>
</gene>
<protein>
    <recommendedName>
        <fullName evidence="4">Alpha/beta hydrolase</fullName>
    </recommendedName>
</protein>
<reference evidence="2 3" key="1">
    <citation type="submission" date="2015-06" db="EMBL/GenBank/DDBJ databases">
        <title>Improved classification and identification of acetic acid bacteria using matrix-assisted laser desorption/ionization time-of-flight mass spectrometry; Gluconobacter nephelii and Gluconobacter uchimurae are later heterotypic synonyms of Gluconobacter japonicus and Gluconobacter oxydans, respectively.</title>
        <authorList>
            <person name="Li L."/>
            <person name="Cleenwerck I."/>
            <person name="De Vuyst L."/>
            <person name="Vandamme P."/>
        </authorList>
    </citation>
    <scope>NUCLEOTIDE SEQUENCE [LARGE SCALE GENOMIC DNA]</scope>
    <source>
        <strain evidence="2 3">LMG 1625</strain>
    </source>
</reference>
<organism evidence="2 3">
    <name type="scientific">Acetobacter cerevisiae</name>
    <dbReference type="NCBI Taxonomy" id="178900"/>
    <lineage>
        <taxon>Bacteria</taxon>
        <taxon>Pseudomonadati</taxon>
        <taxon>Pseudomonadota</taxon>
        <taxon>Alphaproteobacteria</taxon>
        <taxon>Acetobacterales</taxon>
        <taxon>Acetobacteraceae</taxon>
        <taxon>Acetobacter</taxon>
    </lineage>
</organism>
<keyword evidence="1" id="KW-0732">Signal</keyword>
<dbReference type="Gene3D" id="3.40.50.1820">
    <property type="entry name" value="alpha/beta hydrolase"/>
    <property type="match status" value="1"/>
</dbReference>
<evidence type="ECO:0000256" key="1">
    <source>
        <dbReference type="SAM" id="SignalP"/>
    </source>
</evidence>
<evidence type="ECO:0000313" key="3">
    <source>
        <dbReference type="Proteomes" id="UP000075473"/>
    </source>
</evidence>
<dbReference type="SUPFAM" id="SSF53474">
    <property type="entry name" value="alpha/beta-Hydrolases"/>
    <property type="match status" value="1"/>
</dbReference>
<dbReference type="PATRIC" id="fig|178900.5.peg.2673"/>
<dbReference type="EMBL" id="LHZA01000139">
    <property type="protein sequence ID" value="KXU94784.1"/>
    <property type="molecule type" value="Genomic_DNA"/>
</dbReference>
<dbReference type="InterPro" id="IPR029058">
    <property type="entry name" value="AB_hydrolase_fold"/>
</dbReference>
<evidence type="ECO:0000313" key="2">
    <source>
        <dbReference type="EMBL" id="KXU94784.1"/>
    </source>
</evidence>
<evidence type="ECO:0008006" key="4">
    <source>
        <dbReference type="Google" id="ProtNLM"/>
    </source>
</evidence>